<protein>
    <recommendedName>
        <fullName evidence="1">DUF6265 domain-containing protein</fullName>
    </recommendedName>
</protein>
<name>A0A8J6PE04_9FLAO</name>
<evidence type="ECO:0000313" key="3">
    <source>
        <dbReference type="Proteomes" id="UP000652681"/>
    </source>
</evidence>
<accession>A0A8J6PE04</accession>
<organism evidence="2 3">
    <name type="scientific">Taishania pollutisoli</name>
    <dbReference type="NCBI Taxonomy" id="2766479"/>
    <lineage>
        <taxon>Bacteria</taxon>
        <taxon>Pseudomonadati</taxon>
        <taxon>Bacteroidota</taxon>
        <taxon>Flavobacteriia</taxon>
        <taxon>Flavobacteriales</taxon>
        <taxon>Crocinitomicaceae</taxon>
        <taxon>Taishania</taxon>
    </lineage>
</organism>
<proteinExistence type="predicted"/>
<dbReference type="EMBL" id="JACVEL010000003">
    <property type="protein sequence ID" value="MBC9811945.1"/>
    <property type="molecule type" value="Genomic_DNA"/>
</dbReference>
<dbReference type="InterPro" id="IPR046232">
    <property type="entry name" value="DUF6265"/>
</dbReference>
<sequence length="152" mass="17634">MTACTESHTTKQVLTFPVKKNLDADWMLGEWVYEEEGSVLHEDWRRENDTVFVGESYYIENADTVFFEHLRLTLNGDSLFYESLGEKPANLDTKVFKGRLHSSGQIAVENLQQSFPRNVRYNQLNDTLMIIEVSGFIDGSEETQPYQMVRKK</sequence>
<keyword evidence="3" id="KW-1185">Reference proteome</keyword>
<feature type="domain" description="DUF6265" evidence="1">
    <location>
        <begin position="25"/>
        <end position="133"/>
    </location>
</feature>
<dbReference type="RefSeq" id="WP_163490301.1">
    <property type="nucleotide sequence ID" value="NZ_JACVEL010000003.1"/>
</dbReference>
<reference evidence="2" key="1">
    <citation type="submission" date="2020-09" db="EMBL/GenBank/DDBJ databases">
        <title>Taishania pollutisoli gen. nov., sp. nov., Isolated from Tetrabromobisphenol A-Contaminated Soil.</title>
        <authorList>
            <person name="Chen Q."/>
        </authorList>
    </citation>
    <scope>NUCLEOTIDE SEQUENCE</scope>
    <source>
        <strain evidence="2">CZZ-1</strain>
    </source>
</reference>
<evidence type="ECO:0000313" key="2">
    <source>
        <dbReference type="EMBL" id="MBC9811945.1"/>
    </source>
</evidence>
<dbReference type="AlphaFoldDB" id="A0A8J6PE04"/>
<comment type="caution">
    <text evidence="2">The sequence shown here is derived from an EMBL/GenBank/DDBJ whole genome shotgun (WGS) entry which is preliminary data.</text>
</comment>
<evidence type="ECO:0000259" key="1">
    <source>
        <dbReference type="Pfam" id="PF19780"/>
    </source>
</evidence>
<dbReference type="Proteomes" id="UP000652681">
    <property type="component" value="Unassembled WGS sequence"/>
</dbReference>
<dbReference type="Pfam" id="PF19780">
    <property type="entry name" value="DUF6265"/>
    <property type="match status" value="1"/>
</dbReference>
<gene>
    <name evidence="2" type="ORF">H9Y05_05585</name>
</gene>